<dbReference type="STRING" id="38302.SAMN04488535_1891"/>
<evidence type="ECO:0000313" key="4">
    <source>
        <dbReference type="Proteomes" id="UP000199350"/>
    </source>
</evidence>
<accession>A0A1G9QE95</accession>
<evidence type="ECO:0008006" key="5">
    <source>
        <dbReference type="Google" id="ProtNLM"/>
    </source>
</evidence>
<feature type="transmembrane region" description="Helical" evidence="2">
    <location>
        <begin position="67"/>
        <end position="90"/>
    </location>
</feature>
<dbReference type="RefSeq" id="WP_092151537.1">
    <property type="nucleotide sequence ID" value="NZ_LT629700.1"/>
</dbReference>
<protein>
    <recommendedName>
        <fullName evidence="5">Alkaline shock response membrane anchor protein AmaP</fullName>
    </recommendedName>
</protein>
<keyword evidence="2" id="KW-0812">Transmembrane</keyword>
<feature type="region of interest" description="Disordered" evidence="1">
    <location>
        <begin position="175"/>
        <end position="194"/>
    </location>
</feature>
<keyword evidence="2" id="KW-0472">Membrane</keyword>
<evidence type="ECO:0000256" key="2">
    <source>
        <dbReference type="SAM" id="Phobius"/>
    </source>
</evidence>
<dbReference type="EMBL" id="LT629700">
    <property type="protein sequence ID" value="SDM09402.1"/>
    <property type="molecule type" value="Genomic_DNA"/>
</dbReference>
<organism evidence="3 4">
    <name type="scientific">Corynebacterium mycetoides</name>
    <dbReference type="NCBI Taxonomy" id="38302"/>
    <lineage>
        <taxon>Bacteria</taxon>
        <taxon>Bacillati</taxon>
        <taxon>Actinomycetota</taxon>
        <taxon>Actinomycetes</taxon>
        <taxon>Mycobacteriales</taxon>
        <taxon>Corynebacteriaceae</taxon>
        <taxon>Corynebacterium</taxon>
    </lineage>
</organism>
<gene>
    <name evidence="3" type="ORF">SAMN04488535_1891</name>
</gene>
<evidence type="ECO:0000313" key="3">
    <source>
        <dbReference type="EMBL" id="SDM09402.1"/>
    </source>
</evidence>
<dbReference type="AlphaFoldDB" id="A0A1G9QE95"/>
<proteinExistence type="predicted"/>
<evidence type="ECO:0000256" key="1">
    <source>
        <dbReference type="SAM" id="MobiDB-lite"/>
    </source>
</evidence>
<name>A0A1G9QE95_9CORY</name>
<dbReference type="Proteomes" id="UP000199350">
    <property type="component" value="Chromosome I"/>
</dbReference>
<reference evidence="4" key="1">
    <citation type="submission" date="2016-10" db="EMBL/GenBank/DDBJ databases">
        <authorList>
            <person name="Varghese N."/>
            <person name="Submissions S."/>
        </authorList>
    </citation>
    <scope>NUCLEOTIDE SEQUENCE [LARGE SCALE GENOMIC DNA]</scope>
    <source>
        <strain evidence="4">DSM 20632</strain>
    </source>
</reference>
<dbReference type="OrthoDB" id="5197468at2"/>
<keyword evidence="4" id="KW-1185">Reference proteome</keyword>
<feature type="transmembrane region" description="Helical" evidence="2">
    <location>
        <begin position="21"/>
        <end position="42"/>
    </location>
</feature>
<keyword evidence="2" id="KW-1133">Transmembrane helix</keyword>
<sequence length="194" mass="20485">MASPKSPAPGREPRANPAARWLAICVGAVLLALAVVCGRDLWYRYGLGDPANSWSAQALSWVATHEFGLATVAAGAAISLLGLWVALSALAPRVRTHVKVASAASIWVRPVDIARKATYTARAEIGRSRITSRATRKRLRVAVEDDGSGATVADKVTSALITQFAPLARAPRVSTSVLPRQAEPADTAREAENP</sequence>